<keyword evidence="1" id="KW-0812">Transmembrane</keyword>
<feature type="transmembrane region" description="Helical" evidence="1">
    <location>
        <begin position="101"/>
        <end position="126"/>
    </location>
</feature>
<dbReference type="EMBL" id="GEBQ01029269">
    <property type="protein sequence ID" value="JAT10708.1"/>
    <property type="molecule type" value="Transcribed_RNA"/>
</dbReference>
<keyword evidence="1" id="KW-1133">Transmembrane helix</keyword>
<evidence type="ECO:0000313" key="2">
    <source>
        <dbReference type="EMBL" id="JAT07880.1"/>
    </source>
</evidence>
<name>A0A1B6KGW0_9HEMI</name>
<dbReference type="PANTHER" id="PTHR36694">
    <property type="entry name" value="PASIFLORA 1, ISOFORM A-RELATED"/>
    <property type="match status" value="1"/>
</dbReference>
<accession>A0A1B6KGW0</accession>
<evidence type="ECO:0000313" key="3">
    <source>
        <dbReference type="EMBL" id="JAT10708.1"/>
    </source>
</evidence>
<proteinExistence type="predicted"/>
<feature type="transmembrane region" description="Helical" evidence="1">
    <location>
        <begin position="21"/>
        <end position="47"/>
    </location>
</feature>
<dbReference type="EMBL" id="GEBQ01032097">
    <property type="protein sequence ID" value="JAT07880.1"/>
    <property type="molecule type" value="Transcribed_RNA"/>
</dbReference>
<feature type="transmembrane region" description="Helical" evidence="1">
    <location>
        <begin position="67"/>
        <end position="94"/>
    </location>
</feature>
<dbReference type="AlphaFoldDB" id="A0A1B6KGW0"/>
<gene>
    <name evidence="3" type="ORF">g.13794</name>
    <name evidence="2" type="ORF">g.13795</name>
</gene>
<keyword evidence="1" id="KW-0472">Membrane</keyword>
<evidence type="ECO:0000256" key="1">
    <source>
        <dbReference type="SAM" id="Phobius"/>
    </source>
</evidence>
<organism evidence="3">
    <name type="scientific">Graphocephala atropunctata</name>
    <dbReference type="NCBI Taxonomy" id="36148"/>
    <lineage>
        <taxon>Eukaryota</taxon>
        <taxon>Metazoa</taxon>
        <taxon>Ecdysozoa</taxon>
        <taxon>Arthropoda</taxon>
        <taxon>Hexapoda</taxon>
        <taxon>Insecta</taxon>
        <taxon>Pterygota</taxon>
        <taxon>Neoptera</taxon>
        <taxon>Paraneoptera</taxon>
        <taxon>Hemiptera</taxon>
        <taxon>Auchenorrhyncha</taxon>
        <taxon>Membracoidea</taxon>
        <taxon>Cicadellidae</taxon>
        <taxon>Cicadellinae</taxon>
        <taxon>Cicadellini</taxon>
        <taxon>Graphocephala</taxon>
    </lineage>
</organism>
<dbReference type="PANTHER" id="PTHR36694:SF11">
    <property type="entry name" value="LP21121P-RELATED"/>
    <property type="match status" value="1"/>
</dbReference>
<protein>
    <submittedName>
        <fullName evidence="3">Uncharacterized protein</fullName>
    </submittedName>
</protein>
<sequence length="162" mass="18152">MGIPQLNSCCCGCSLQTGTKIIGWISLVANILTAIMFGAGLVAIYYVEDHQENLTPEQKKILEHLPALKAISILLIVVHVVGCVLSLILLLGVYQKKAKMVLIWVLIALTCALIEQLVNIIQIFTLYQAANLYNIVFFLVDIYFILVVYSFYREIQNINNYA</sequence>
<reference evidence="3" key="1">
    <citation type="submission" date="2015-11" db="EMBL/GenBank/DDBJ databases">
        <title>De novo transcriptome assembly of four potential Pierce s Disease insect vectors from Arizona vineyards.</title>
        <authorList>
            <person name="Tassone E.E."/>
        </authorList>
    </citation>
    <scope>NUCLEOTIDE SEQUENCE</scope>
</reference>
<feature type="transmembrane region" description="Helical" evidence="1">
    <location>
        <begin position="132"/>
        <end position="152"/>
    </location>
</feature>